<keyword evidence="3" id="KW-0548">Nucleotidyltransferase</keyword>
<feature type="transmembrane region" description="Helical" evidence="1">
    <location>
        <begin position="345"/>
        <end position="363"/>
    </location>
</feature>
<dbReference type="RefSeq" id="WP_130181682.1">
    <property type="nucleotide sequence ID" value="NZ_CP035945.1"/>
</dbReference>
<feature type="domain" description="GGDEF" evidence="2">
    <location>
        <begin position="442"/>
        <end position="570"/>
    </location>
</feature>
<dbReference type="CDD" id="cd01949">
    <property type="entry name" value="GGDEF"/>
    <property type="match status" value="1"/>
</dbReference>
<dbReference type="GO" id="GO:0005886">
    <property type="term" value="C:plasma membrane"/>
    <property type="evidence" value="ECO:0007669"/>
    <property type="project" value="TreeGrafter"/>
</dbReference>
<feature type="transmembrane region" description="Helical" evidence="1">
    <location>
        <begin position="226"/>
        <end position="247"/>
    </location>
</feature>
<evidence type="ECO:0000313" key="4">
    <source>
        <dbReference type="Proteomes" id="UP000289794"/>
    </source>
</evidence>
<keyword evidence="1" id="KW-0812">Transmembrane</keyword>
<protein>
    <submittedName>
        <fullName evidence="3">Putative diguanylate cyclase YcdT</fullName>
        <ecNumber evidence="3">2.7.7.65</ecNumber>
    </submittedName>
</protein>
<dbReference type="EC" id="2.7.7.65" evidence="3"/>
<dbReference type="InterPro" id="IPR050469">
    <property type="entry name" value="Diguanylate_Cyclase"/>
</dbReference>
<dbReference type="Gene3D" id="3.30.70.270">
    <property type="match status" value="1"/>
</dbReference>
<dbReference type="NCBIfam" id="TIGR00254">
    <property type="entry name" value="GGDEF"/>
    <property type="match status" value="1"/>
</dbReference>
<dbReference type="Proteomes" id="UP000289794">
    <property type="component" value="Chromosome"/>
</dbReference>
<dbReference type="PROSITE" id="PS50887">
    <property type="entry name" value="GGDEF"/>
    <property type="match status" value="1"/>
</dbReference>
<keyword evidence="3" id="KW-0808">Transferase</keyword>
<reference evidence="3 4" key="1">
    <citation type="submission" date="2019-01" db="EMBL/GenBank/DDBJ databases">
        <title>PMF-metabolizing Aryl O-demethylase.</title>
        <authorList>
            <person name="Kim M."/>
        </authorList>
    </citation>
    <scope>NUCLEOTIDE SEQUENCE [LARGE SCALE GENOMIC DNA]</scope>
    <source>
        <strain evidence="3 4">PMF1</strain>
    </source>
</reference>
<evidence type="ECO:0000259" key="2">
    <source>
        <dbReference type="PROSITE" id="PS50887"/>
    </source>
</evidence>
<feature type="transmembrane region" description="Helical" evidence="1">
    <location>
        <begin position="191"/>
        <end position="214"/>
    </location>
</feature>
<dbReference type="SUPFAM" id="SSF55073">
    <property type="entry name" value="Nucleotide cyclase"/>
    <property type="match status" value="1"/>
</dbReference>
<keyword evidence="1" id="KW-1133">Transmembrane helix</keyword>
<dbReference type="PANTHER" id="PTHR45138:SF9">
    <property type="entry name" value="DIGUANYLATE CYCLASE DGCM-RELATED"/>
    <property type="match status" value="1"/>
</dbReference>
<feature type="transmembrane region" description="Helical" evidence="1">
    <location>
        <begin position="21"/>
        <end position="41"/>
    </location>
</feature>
<dbReference type="SMART" id="SM00267">
    <property type="entry name" value="GGDEF"/>
    <property type="match status" value="1"/>
</dbReference>
<sequence length="571" mass="65182">MRKLQNRKEPAEELKEKSKERLRVFALYLILVMVIVLLFWMNGVTAANNIGFDNENVYILNEGWTMVRGQEAQPVTLPVDGSSAAGEAVSYTKILEKQDSYCNMIMFHSSHQRIKIYLDEELLYTFGYGQSTPVRASVGSAWQYTRLPEDWDGKELRIETRGVYDSYSGNQETVYLGTKTSLVFMVAKQKMVSLLVNLFLFIMGVLLIISSFFFKAAHTEGRIRYLGIFAIVTSTWILLKSGVGQIFTGNILMSMNILYLLFGLMPILTISFLLTFDSFSKNTFMRGLYWFSVGSYFAMQFLQLADVMDYTQMVSLNHINFLLIVIGMAGICIRKKIKGEKIQDISVFVACFTFAGFGAVDIYRFYFEKTMQSNVGFTQAGLICFVCSLGYSVVKQSSEEQTQMIENKTLKKIAYMDILTKLPNRTAFENRMEYYRTECLGQGPMVMIVDLNGLKEINDTYGHKAGDLAIIRIAQLLDRHFGQPLRTYRIGGDEFCVLAEGETEETFGQRIRHFLGEVEEADKEYAFSFSAAYGYVKSGEEGIDKAFIYADKKMYACKMQMKQELAKEKSW</sequence>
<keyword evidence="1" id="KW-0472">Membrane</keyword>
<feature type="transmembrane region" description="Helical" evidence="1">
    <location>
        <begin position="314"/>
        <end position="333"/>
    </location>
</feature>
<organism evidence="3 4">
    <name type="scientific">Blautia producta</name>
    <dbReference type="NCBI Taxonomy" id="33035"/>
    <lineage>
        <taxon>Bacteria</taxon>
        <taxon>Bacillati</taxon>
        <taxon>Bacillota</taxon>
        <taxon>Clostridia</taxon>
        <taxon>Lachnospirales</taxon>
        <taxon>Lachnospiraceae</taxon>
        <taxon>Blautia</taxon>
    </lineage>
</organism>
<dbReference type="AlphaFoldDB" id="A0A4P6M453"/>
<evidence type="ECO:0000256" key="1">
    <source>
        <dbReference type="SAM" id="Phobius"/>
    </source>
</evidence>
<dbReference type="InterPro" id="IPR000160">
    <property type="entry name" value="GGDEF_dom"/>
</dbReference>
<feature type="transmembrane region" description="Helical" evidence="1">
    <location>
        <begin position="288"/>
        <end position="308"/>
    </location>
</feature>
<dbReference type="GO" id="GO:0052621">
    <property type="term" value="F:diguanylate cyclase activity"/>
    <property type="evidence" value="ECO:0007669"/>
    <property type="project" value="UniProtKB-EC"/>
</dbReference>
<feature type="transmembrane region" description="Helical" evidence="1">
    <location>
        <begin position="253"/>
        <end position="276"/>
    </location>
</feature>
<dbReference type="InterPro" id="IPR043128">
    <property type="entry name" value="Rev_trsase/Diguanyl_cyclase"/>
</dbReference>
<dbReference type="GO" id="GO:0043709">
    <property type="term" value="P:cell adhesion involved in single-species biofilm formation"/>
    <property type="evidence" value="ECO:0007669"/>
    <property type="project" value="TreeGrafter"/>
</dbReference>
<dbReference type="PANTHER" id="PTHR45138">
    <property type="entry name" value="REGULATORY COMPONENTS OF SENSORY TRANSDUCTION SYSTEM"/>
    <property type="match status" value="1"/>
</dbReference>
<dbReference type="GO" id="GO:1902201">
    <property type="term" value="P:negative regulation of bacterial-type flagellum-dependent cell motility"/>
    <property type="evidence" value="ECO:0007669"/>
    <property type="project" value="TreeGrafter"/>
</dbReference>
<dbReference type="InterPro" id="IPR029787">
    <property type="entry name" value="Nucleotide_cyclase"/>
</dbReference>
<dbReference type="KEGG" id="bpro:PMF13cell1_03723"/>
<evidence type="ECO:0000313" key="3">
    <source>
        <dbReference type="EMBL" id="QBE98157.1"/>
    </source>
</evidence>
<gene>
    <name evidence="3" type="primary">ycdT_4</name>
    <name evidence="3" type="ORF">PMF13cell1_03723</name>
</gene>
<dbReference type="EMBL" id="CP035945">
    <property type="protein sequence ID" value="QBE98157.1"/>
    <property type="molecule type" value="Genomic_DNA"/>
</dbReference>
<accession>A0A4P6M453</accession>
<feature type="transmembrane region" description="Helical" evidence="1">
    <location>
        <begin position="375"/>
        <end position="394"/>
    </location>
</feature>
<dbReference type="Pfam" id="PF00990">
    <property type="entry name" value="GGDEF"/>
    <property type="match status" value="1"/>
</dbReference>
<name>A0A4P6M453_9FIRM</name>
<proteinExistence type="predicted"/>